<name>A0AAE0DE47_COLKA</name>
<evidence type="ECO:0000313" key="3">
    <source>
        <dbReference type="Proteomes" id="UP001281614"/>
    </source>
</evidence>
<protein>
    <recommendedName>
        <fullName evidence="1">DUF3669 domain-containing protein</fullName>
    </recommendedName>
</protein>
<organism evidence="2 3">
    <name type="scientific">Colletotrichum kahawae</name>
    <name type="common">Coffee berry disease fungus</name>
    <dbReference type="NCBI Taxonomy" id="34407"/>
    <lineage>
        <taxon>Eukaryota</taxon>
        <taxon>Fungi</taxon>
        <taxon>Dikarya</taxon>
        <taxon>Ascomycota</taxon>
        <taxon>Pezizomycotina</taxon>
        <taxon>Sordariomycetes</taxon>
        <taxon>Hypocreomycetidae</taxon>
        <taxon>Glomerellales</taxon>
        <taxon>Glomerellaceae</taxon>
        <taxon>Colletotrichum</taxon>
        <taxon>Colletotrichum gloeosporioides species complex</taxon>
    </lineage>
</organism>
<reference evidence="2" key="1">
    <citation type="submission" date="2023-02" db="EMBL/GenBank/DDBJ databases">
        <title>Colletotrichum kahawae CIFC_Que2 genome sequencing and assembly.</title>
        <authorList>
            <person name="Baroncelli R."/>
        </authorList>
    </citation>
    <scope>NUCLEOTIDE SEQUENCE</scope>
    <source>
        <strain evidence="2">CIFC_Que2</strain>
    </source>
</reference>
<sequence length="364" mass="40600">MAAVQPNMITQFTANRSAGPLQHIGEGACGSVWCASSKSPPYSANTPLVMKREDMSDVRSITHEGEIHHHILQSLPDPRVATAINIPLSHGLLHHTNTSAWSQILPRLPAGYAACNALVSEKIHPFPFRVRKLLLEQLTACEDPQTVAKGHMNTHCLIRAYLGKRKYARAEEDARPAHLKKLRPFSLRNFPLCIDQMEDLDLDVEGYALAMADTLAFMHWTAKVDANDVEFVLGQCRSDKTQKALPCVGEKDFESAALGPHAMWVLDFDCCRKMSMDEEGIKTACKSFWRNDQYYPRPGSSNVSDQKLWAVFRGQFLKTSEGLLEGENDGVKKLPVLLMDMIEETKGKSLRGGLVSEDRIEGKK</sequence>
<dbReference type="Pfam" id="PF12417">
    <property type="entry name" value="DUF3669"/>
    <property type="match status" value="1"/>
</dbReference>
<dbReference type="PANTHER" id="PTHR40780:SF3">
    <property type="entry name" value="DUF3669 DOMAIN-CONTAINING PROTEIN"/>
    <property type="match status" value="1"/>
</dbReference>
<proteinExistence type="predicted"/>
<comment type="caution">
    <text evidence="2">The sequence shown here is derived from an EMBL/GenBank/DDBJ whole genome shotgun (WGS) entry which is preliminary data.</text>
</comment>
<dbReference type="EMBL" id="VYYT01000047">
    <property type="protein sequence ID" value="KAK2774247.1"/>
    <property type="molecule type" value="Genomic_DNA"/>
</dbReference>
<keyword evidence="3" id="KW-1185">Reference proteome</keyword>
<dbReference type="Proteomes" id="UP001281614">
    <property type="component" value="Unassembled WGS sequence"/>
</dbReference>
<accession>A0AAE0DE47</accession>
<dbReference type="AlphaFoldDB" id="A0AAE0DE47"/>
<evidence type="ECO:0000313" key="2">
    <source>
        <dbReference type="EMBL" id="KAK2774247.1"/>
    </source>
</evidence>
<dbReference type="InterPro" id="IPR022137">
    <property type="entry name" value="Znf_prot_DUF3669"/>
</dbReference>
<gene>
    <name evidence="2" type="ORF">CKAH01_13212</name>
</gene>
<evidence type="ECO:0000259" key="1">
    <source>
        <dbReference type="Pfam" id="PF12417"/>
    </source>
</evidence>
<dbReference type="PANTHER" id="PTHR40780">
    <property type="entry name" value="DUF3669 DOMAIN-CONTAINING PROTEIN"/>
    <property type="match status" value="1"/>
</dbReference>
<feature type="domain" description="DUF3669" evidence="1">
    <location>
        <begin position="263"/>
        <end position="327"/>
    </location>
</feature>